<keyword evidence="12" id="KW-1185">Reference proteome</keyword>
<keyword evidence="4 10" id="KW-1133">Transmembrane helix</keyword>
<name>A0A6P8HRR4_ACTTE</name>
<evidence type="ECO:0000259" key="11">
    <source>
        <dbReference type="PROSITE" id="PS50262"/>
    </source>
</evidence>
<evidence type="ECO:0000256" key="8">
    <source>
        <dbReference type="ARBA" id="ARBA00023224"/>
    </source>
</evidence>
<dbReference type="PROSITE" id="PS50262">
    <property type="entry name" value="G_PROTEIN_RECEP_F1_2"/>
    <property type="match status" value="1"/>
</dbReference>
<dbReference type="GO" id="GO:0004930">
    <property type="term" value="F:G protein-coupled receptor activity"/>
    <property type="evidence" value="ECO:0007669"/>
    <property type="project" value="UniProtKB-KW"/>
</dbReference>
<feature type="domain" description="G-protein coupled receptors family 1 profile" evidence="11">
    <location>
        <begin position="33"/>
        <end position="295"/>
    </location>
</feature>
<evidence type="ECO:0000256" key="2">
    <source>
        <dbReference type="ARBA" id="ARBA00022475"/>
    </source>
</evidence>
<dbReference type="GeneID" id="116294695"/>
<evidence type="ECO:0000256" key="1">
    <source>
        <dbReference type="ARBA" id="ARBA00004651"/>
    </source>
</evidence>
<dbReference type="Pfam" id="PF00001">
    <property type="entry name" value="7tm_1"/>
    <property type="match status" value="1"/>
</dbReference>
<dbReference type="SUPFAM" id="SSF81321">
    <property type="entry name" value="Family A G protein-coupled receptor-like"/>
    <property type="match status" value="1"/>
</dbReference>
<dbReference type="GO" id="GO:0043410">
    <property type="term" value="P:positive regulation of MAPK cascade"/>
    <property type="evidence" value="ECO:0007669"/>
    <property type="project" value="TreeGrafter"/>
</dbReference>
<evidence type="ECO:0000256" key="10">
    <source>
        <dbReference type="SAM" id="Phobius"/>
    </source>
</evidence>
<protein>
    <submittedName>
        <fullName evidence="13">Histamine H2 receptor-like</fullName>
    </submittedName>
</protein>
<feature type="transmembrane region" description="Helical" evidence="10">
    <location>
        <begin position="16"/>
        <end position="41"/>
    </location>
</feature>
<dbReference type="PANTHER" id="PTHR24248:SF163">
    <property type="entry name" value="HISTAMINE H2 RECEPTOR-LIKE"/>
    <property type="match status" value="1"/>
</dbReference>
<feature type="transmembrane region" description="Helical" evidence="10">
    <location>
        <begin position="53"/>
        <end position="74"/>
    </location>
</feature>
<accession>A0A6P8HRR4</accession>
<sequence length="323" mass="35803">MVHNSTFVSSKSDTTIVLMCFGVIVVAIVIFTGNCLVIASIALNKRLQTRTSAFIASLAIGDLLISVLVVPLIIISNIVGPRIDYHKGLRYCHATIAVAVSLMFNAVANLGAVSLDRYLAIMSPLRYKTIMRRRLIAGIIASVWIFSTVFGFIPYMGWREVMFAKSGLFCQVTLNLDRSYIITVCTAAVFPSVFMVVAYYRIFKTARMHSTRISAAMNSIMLNYSRSSTVTSSFVREAKAAKMVALVLGSFIIFWTPLFLIMIIDTIKTSFVNSYLYAGAVMFATINSALNPAIYAAMNREFRSTFICLLRCKRPTRVAPVPH</sequence>
<dbReference type="PANTHER" id="PTHR24248">
    <property type="entry name" value="ADRENERGIC RECEPTOR-RELATED G-PROTEIN COUPLED RECEPTOR"/>
    <property type="match status" value="1"/>
</dbReference>
<dbReference type="GO" id="GO:0071880">
    <property type="term" value="P:adenylate cyclase-activating adrenergic receptor signaling pathway"/>
    <property type="evidence" value="ECO:0007669"/>
    <property type="project" value="TreeGrafter"/>
</dbReference>
<dbReference type="KEGG" id="aten:116294695"/>
<feature type="transmembrane region" description="Helical" evidence="10">
    <location>
        <begin position="135"/>
        <end position="158"/>
    </location>
</feature>
<keyword evidence="7 9" id="KW-0675">Receptor</keyword>
<feature type="transmembrane region" description="Helical" evidence="10">
    <location>
        <begin position="276"/>
        <end position="297"/>
    </location>
</feature>
<reference evidence="13" key="1">
    <citation type="submission" date="2025-08" db="UniProtKB">
        <authorList>
            <consortium name="RefSeq"/>
        </authorList>
    </citation>
    <scope>IDENTIFICATION</scope>
    <source>
        <tissue evidence="13">Tentacle</tissue>
    </source>
</reference>
<evidence type="ECO:0000313" key="12">
    <source>
        <dbReference type="Proteomes" id="UP000515163"/>
    </source>
</evidence>
<comment type="subcellular location">
    <subcellularLocation>
        <location evidence="1">Cell membrane</location>
        <topology evidence="1">Multi-pass membrane protein</topology>
    </subcellularLocation>
</comment>
<feature type="transmembrane region" description="Helical" evidence="10">
    <location>
        <begin position="243"/>
        <end position="264"/>
    </location>
</feature>
<keyword evidence="8 9" id="KW-0807">Transducer</keyword>
<dbReference type="Proteomes" id="UP000515163">
    <property type="component" value="Unplaced"/>
</dbReference>
<organism evidence="12 13">
    <name type="scientific">Actinia tenebrosa</name>
    <name type="common">Australian red waratah sea anemone</name>
    <dbReference type="NCBI Taxonomy" id="6105"/>
    <lineage>
        <taxon>Eukaryota</taxon>
        <taxon>Metazoa</taxon>
        <taxon>Cnidaria</taxon>
        <taxon>Anthozoa</taxon>
        <taxon>Hexacorallia</taxon>
        <taxon>Actiniaria</taxon>
        <taxon>Actiniidae</taxon>
        <taxon>Actinia</taxon>
    </lineage>
</organism>
<dbReference type="GO" id="GO:0005886">
    <property type="term" value="C:plasma membrane"/>
    <property type="evidence" value="ECO:0007669"/>
    <property type="project" value="UniProtKB-SubCell"/>
</dbReference>
<feature type="transmembrane region" description="Helical" evidence="10">
    <location>
        <begin position="94"/>
        <end position="115"/>
    </location>
</feature>
<keyword evidence="6 10" id="KW-0472">Membrane</keyword>
<feature type="transmembrane region" description="Helical" evidence="10">
    <location>
        <begin position="178"/>
        <end position="200"/>
    </location>
</feature>
<evidence type="ECO:0000256" key="9">
    <source>
        <dbReference type="RuleBase" id="RU000688"/>
    </source>
</evidence>
<keyword evidence="2" id="KW-1003">Cell membrane</keyword>
<evidence type="ECO:0000256" key="5">
    <source>
        <dbReference type="ARBA" id="ARBA00023040"/>
    </source>
</evidence>
<proteinExistence type="inferred from homology"/>
<evidence type="ECO:0000256" key="3">
    <source>
        <dbReference type="ARBA" id="ARBA00022692"/>
    </source>
</evidence>
<keyword evidence="5 9" id="KW-0297">G-protein coupled receptor</keyword>
<dbReference type="RefSeq" id="XP_031558211.1">
    <property type="nucleotide sequence ID" value="XM_031702351.1"/>
</dbReference>
<dbReference type="Gene3D" id="1.20.1070.10">
    <property type="entry name" value="Rhodopsin 7-helix transmembrane proteins"/>
    <property type="match status" value="1"/>
</dbReference>
<evidence type="ECO:0000256" key="6">
    <source>
        <dbReference type="ARBA" id="ARBA00023136"/>
    </source>
</evidence>
<dbReference type="AlphaFoldDB" id="A0A6P8HRR4"/>
<dbReference type="SMART" id="SM01381">
    <property type="entry name" value="7TM_GPCR_Srsx"/>
    <property type="match status" value="1"/>
</dbReference>
<evidence type="ECO:0000313" key="13">
    <source>
        <dbReference type="RefSeq" id="XP_031558211.1"/>
    </source>
</evidence>
<dbReference type="PROSITE" id="PS00237">
    <property type="entry name" value="G_PROTEIN_RECEP_F1_1"/>
    <property type="match status" value="1"/>
</dbReference>
<dbReference type="PRINTS" id="PR00237">
    <property type="entry name" value="GPCRRHODOPSN"/>
</dbReference>
<dbReference type="InterPro" id="IPR000276">
    <property type="entry name" value="GPCR_Rhodpsn"/>
</dbReference>
<comment type="similarity">
    <text evidence="9">Belongs to the G-protein coupled receptor 1 family.</text>
</comment>
<dbReference type="InParanoid" id="A0A6P8HRR4"/>
<dbReference type="CDD" id="cd14967">
    <property type="entry name" value="7tmA_amine_R-like"/>
    <property type="match status" value="1"/>
</dbReference>
<evidence type="ECO:0000256" key="4">
    <source>
        <dbReference type="ARBA" id="ARBA00022989"/>
    </source>
</evidence>
<gene>
    <name evidence="13" type="primary">LOC116294695</name>
</gene>
<keyword evidence="3 9" id="KW-0812">Transmembrane</keyword>
<dbReference type="OrthoDB" id="5957871at2759"/>
<dbReference type="InterPro" id="IPR017452">
    <property type="entry name" value="GPCR_Rhodpsn_7TM"/>
</dbReference>
<evidence type="ECO:0000256" key="7">
    <source>
        <dbReference type="ARBA" id="ARBA00023170"/>
    </source>
</evidence>